<accession>A0A1Q3BIL6</accession>
<proteinExistence type="predicted"/>
<dbReference type="PROSITE" id="PS51477">
    <property type="entry name" value="PAH"/>
    <property type="match status" value="3"/>
</dbReference>
<dbReference type="PANTHER" id="PTHR12346">
    <property type="entry name" value="SIN3B-RELATED"/>
    <property type="match status" value="1"/>
</dbReference>
<evidence type="ECO:0000256" key="2">
    <source>
        <dbReference type="ARBA" id="ARBA00022491"/>
    </source>
</evidence>
<organism evidence="5 6">
    <name type="scientific">Cephalotus follicularis</name>
    <name type="common">Albany pitcher plant</name>
    <dbReference type="NCBI Taxonomy" id="3775"/>
    <lineage>
        <taxon>Eukaryota</taxon>
        <taxon>Viridiplantae</taxon>
        <taxon>Streptophyta</taxon>
        <taxon>Embryophyta</taxon>
        <taxon>Tracheophyta</taxon>
        <taxon>Spermatophyta</taxon>
        <taxon>Magnoliopsida</taxon>
        <taxon>eudicotyledons</taxon>
        <taxon>Gunneridae</taxon>
        <taxon>Pentapetalae</taxon>
        <taxon>rosids</taxon>
        <taxon>fabids</taxon>
        <taxon>Oxalidales</taxon>
        <taxon>Cephalotaceae</taxon>
        <taxon>Cephalotus</taxon>
    </lineage>
</organism>
<dbReference type="Proteomes" id="UP000187406">
    <property type="component" value="Unassembled WGS sequence"/>
</dbReference>
<keyword evidence="6" id="KW-1185">Reference proteome</keyword>
<dbReference type="EMBL" id="BDDD01000580">
    <property type="protein sequence ID" value="GAV67692.1"/>
    <property type="molecule type" value="Genomic_DNA"/>
</dbReference>
<evidence type="ECO:0000256" key="4">
    <source>
        <dbReference type="PROSITE-ProRule" id="PRU00810"/>
    </source>
</evidence>
<dbReference type="InterPro" id="IPR003822">
    <property type="entry name" value="PAH"/>
</dbReference>
<dbReference type="GO" id="GO:0000118">
    <property type="term" value="C:histone deacetylase complex"/>
    <property type="evidence" value="ECO:0007669"/>
    <property type="project" value="TreeGrafter"/>
</dbReference>
<comment type="subcellular location">
    <subcellularLocation>
        <location evidence="1 4">Nucleus</location>
    </subcellularLocation>
</comment>
<sequence>TTSKVRSYLSEVKAGLEDDNKYPMFCSIMVDFIYKRVDLAGVAARVNEMFKGHQDLIMGFNDFLPKKHKIDIHPKYQEAVDFTKKVWLQFHDKEHICNAFLDVLKLYKEGKMGTHEVYYEADFLFKGHDDLVQEFGRLLLVDPFGVASCDKQEEKAWDKKYKGGLDLWREDLLRGFNYFLPKKHKIAHDPKYPETLDFSEKVRLQFHDKENICNAFFDALKLYEEGKRGTHEVYYEVESLFKGHDDLFQEFGRLLAVDGFGVGSCDKQGEKPWDKMYKRGLDICGKVDNELGNSYDYLTFCKGLHWYTTQVIDWSELQVLVANLLPQDSGLIEEFNSFLNYCENIDGACVESVGSRSSSSDADSVQDVHLINPEDCTPSNYLGPEKAKNTGNSYDYLTFLKSLHLYTTKVIGSSELQVLVANLLPQDSGLMDEFNSFLNYCENIDGSSVASDGSGSSSSEENTGKHQEMLFQCEDIRFVRDLLLHSVSSATMQADESVSRIKDSNSITLETPVEVKEHFTCLNSRCIERLCGPALTLPVILSRLMQKREDLTRLMTEFNELWAQVNAKNPKENSKRLITKSLKRRIRRIEERMQTEHDIFL</sequence>
<name>A0A1Q3BIL6_CEPFO</name>
<evidence type="ECO:0000313" key="6">
    <source>
        <dbReference type="Proteomes" id="UP000187406"/>
    </source>
</evidence>
<gene>
    <name evidence="5" type="ORF">CFOL_v3_11197</name>
</gene>
<dbReference type="OrthoDB" id="10265969at2759"/>
<evidence type="ECO:0000256" key="3">
    <source>
        <dbReference type="ARBA" id="ARBA00023242"/>
    </source>
</evidence>
<keyword evidence="2" id="KW-0678">Repressor</keyword>
<comment type="caution">
    <text evidence="5">The sequence shown here is derived from an EMBL/GenBank/DDBJ whole genome shotgun (WGS) entry which is preliminary data.</text>
</comment>
<dbReference type="GO" id="GO:0003714">
    <property type="term" value="F:transcription corepressor activity"/>
    <property type="evidence" value="ECO:0007669"/>
    <property type="project" value="InterPro"/>
</dbReference>
<dbReference type="STRING" id="3775.A0A1Q3BIL6"/>
<dbReference type="GO" id="GO:0000122">
    <property type="term" value="P:negative regulation of transcription by RNA polymerase II"/>
    <property type="evidence" value="ECO:0007669"/>
    <property type="project" value="TreeGrafter"/>
</dbReference>
<dbReference type="AlphaFoldDB" id="A0A1Q3BIL6"/>
<dbReference type="InParanoid" id="A0A1Q3BIL6"/>
<dbReference type="FunFam" id="1.20.1160.11:FF:000001">
    <property type="entry name" value="Paired amphipathic helix protein Sin3"/>
    <property type="match status" value="1"/>
</dbReference>
<reference evidence="6" key="1">
    <citation type="submission" date="2016-04" db="EMBL/GenBank/DDBJ databases">
        <title>Cephalotus genome sequencing.</title>
        <authorList>
            <person name="Fukushima K."/>
            <person name="Hasebe M."/>
            <person name="Fang X."/>
        </authorList>
    </citation>
    <scope>NUCLEOTIDE SEQUENCE [LARGE SCALE GENOMIC DNA]</scope>
    <source>
        <strain evidence="6">cv. St1</strain>
    </source>
</reference>
<evidence type="ECO:0000256" key="1">
    <source>
        <dbReference type="ARBA" id="ARBA00004123"/>
    </source>
</evidence>
<protein>
    <submittedName>
        <fullName evidence="5">PAH domain-containing protein</fullName>
    </submittedName>
</protein>
<evidence type="ECO:0000313" key="5">
    <source>
        <dbReference type="EMBL" id="GAV67692.1"/>
    </source>
</evidence>
<dbReference type="PANTHER" id="PTHR12346:SF0">
    <property type="entry name" value="SIN3A, ISOFORM G"/>
    <property type="match status" value="1"/>
</dbReference>
<dbReference type="InterPro" id="IPR036600">
    <property type="entry name" value="PAH_sf"/>
</dbReference>
<dbReference type="GO" id="GO:0000785">
    <property type="term" value="C:chromatin"/>
    <property type="evidence" value="ECO:0007669"/>
    <property type="project" value="TreeGrafter"/>
</dbReference>
<feature type="non-terminal residue" evidence="5">
    <location>
        <position position="601"/>
    </location>
</feature>
<dbReference type="InterPro" id="IPR039774">
    <property type="entry name" value="Sin3-like"/>
</dbReference>
<dbReference type="Pfam" id="PF02671">
    <property type="entry name" value="PAH"/>
    <property type="match status" value="4"/>
</dbReference>
<keyword evidence="3 4" id="KW-0539">Nucleus</keyword>
<feature type="non-terminal residue" evidence="5">
    <location>
        <position position="1"/>
    </location>
</feature>
<dbReference type="SUPFAM" id="SSF47762">
    <property type="entry name" value="PAH2 domain"/>
    <property type="match status" value="5"/>
</dbReference>
<dbReference type="Gene3D" id="1.20.1160.11">
    <property type="entry name" value="Paired amphipathic helix"/>
    <property type="match status" value="5"/>
</dbReference>